<evidence type="ECO:0000256" key="1">
    <source>
        <dbReference type="SAM" id="MobiDB-lite"/>
    </source>
</evidence>
<accession>A0A182JDA0</accession>
<feature type="compositionally biased region" description="Low complexity" evidence="1">
    <location>
        <begin position="407"/>
        <end position="417"/>
    </location>
</feature>
<feature type="region of interest" description="Disordered" evidence="1">
    <location>
        <begin position="173"/>
        <end position="214"/>
    </location>
</feature>
<dbReference type="EnsemblMetazoa" id="AATE015922-RA">
    <property type="protein sequence ID" value="AATE015922-PA.1"/>
    <property type="gene ID" value="AATE015922"/>
</dbReference>
<dbReference type="VEuPathDB" id="VectorBase:AATE015922"/>
<feature type="region of interest" description="Disordered" evidence="1">
    <location>
        <begin position="366"/>
        <end position="417"/>
    </location>
</feature>
<evidence type="ECO:0000313" key="2">
    <source>
        <dbReference type="EnsemblMetazoa" id="AATE015922-PA.1"/>
    </source>
</evidence>
<reference evidence="2" key="1">
    <citation type="submission" date="2022-08" db="UniProtKB">
        <authorList>
            <consortium name="EnsemblMetazoa"/>
        </authorList>
    </citation>
    <scope>IDENTIFICATION</scope>
    <source>
        <strain evidence="2">EBRO</strain>
    </source>
</reference>
<name>A0A182JDA0_ANOAO</name>
<feature type="compositionally biased region" description="Polar residues" evidence="1">
    <location>
        <begin position="457"/>
        <end position="467"/>
    </location>
</feature>
<sequence length="467" mass="51443">MPLGWTINICRLAGKKRYQTIGNIPIVTGVGPQIDETQARHDGGVIGRTDTTKPIANATVTADSALLQKSAEQVTRKLINQLTTMSKYNLKQMIDNPAGKYETALNKHAQNKLRAEVRKQLKNFNLADAVRAKDSSFGSDVMAPDEAIDADKIPAELLEQIGQALDFDFYDLSGSEPRDSTEGNADCLIVDSPNDQPVGSDKPPTGATRNEGASVAQQVQRQIIENVNNSAENLVHNAYSPSEQVVLNEGNQLVPEHADRLAIDNVPVNQPHQGMPEMIVPDLMSPPRPPLVMLLDQMQSIDSQTMELFKRKMEIDANIMKLNGERMEIDQEIVKLQNARDEQMNSLRFALFLPFPADGVQNNCSPLSISLNPGDDRPQDAPTGGTDVGNQVEEKDVVSSTLGSDAQQNTQQQTGCNQERTIRRITKISGNSELMRIFQRRRLLSERSSDDNPTIEDGSTPNDQPRS</sequence>
<feature type="region of interest" description="Disordered" evidence="1">
    <location>
        <begin position="441"/>
        <end position="467"/>
    </location>
</feature>
<organism evidence="2">
    <name type="scientific">Anopheles atroparvus</name>
    <name type="common">European mosquito</name>
    <dbReference type="NCBI Taxonomy" id="41427"/>
    <lineage>
        <taxon>Eukaryota</taxon>
        <taxon>Metazoa</taxon>
        <taxon>Ecdysozoa</taxon>
        <taxon>Arthropoda</taxon>
        <taxon>Hexapoda</taxon>
        <taxon>Insecta</taxon>
        <taxon>Pterygota</taxon>
        <taxon>Neoptera</taxon>
        <taxon>Endopterygota</taxon>
        <taxon>Diptera</taxon>
        <taxon>Nematocera</taxon>
        <taxon>Culicoidea</taxon>
        <taxon>Culicidae</taxon>
        <taxon>Anophelinae</taxon>
        <taxon>Anopheles</taxon>
    </lineage>
</organism>
<dbReference type="STRING" id="41427.A0A182JDA0"/>
<proteinExistence type="predicted"/>
<protein>
    <submittedName>
        <fullName evidence="2">Uncharacterized protein</fullName>
    </submittedName>
</protein>
<dbReference type="AlphaFoldDB" id="A0A182JDA0"/>